<feature type="compositionally biased region" description="Basic and acidic residues" evidence="1">
    <location>
        <begin position="122"/>
        <end position="153"/>
    </location>
</feature>
<gene>
    <name evidence="3" type="ORF">OSTQU699_LOCUS6027</name>
</gene>
<dbReference type="SUPFAM" id="SSF54495">
    <property type="entry name" value="UBC-like"/>
    <property type="match status" value="1"/>
</dbReference>
<dbReference type="GO" id="GO:0051246">
    <property type="term" value="P:regulation of protein metabolic process"/>
    <property type="evidence" value="ECO:0007669"/>
    <property type="project" value="UniProtKB-ARBA"/>
</dbReference>
<organism evidence="3 4">
    <name type="scientific">Ostreobium quekettii</name>
    <dbReference type="NCBI Taxonomy" id="121088"/>
    <lineage>
        <taxon>Eukaryota</taxon>
        <taxon>Viridiplantae</taxon>
        <taxon>Chlorophyta</taxon>
        <taxon>core chlorophytes</taxon>
        <taxon>Ulvophyceae</taxon>
        <taxon>TCBD clade</taxon>
        <taxon>Bryopsidales</taxon>
        <taxon>Ostreobineae</taxon>
        <taxon>Ostreobiaceae</taxon>
        <taxon>Ostreobium</taxon>
    </lineage>
</organism>
<evidence type="ECO:0000256" key="1">
    <source>
        <dbReference type="SAM" id="MobiDB-lite"/>
    </source>
</evidence>
<dbReference type="Pfam" id="PF05773">
    <property type="entry name" value="RWD"/>
    <property type="match status" value="1"/>
</dbReference>
<dbReference type="Gene3D" id="3.10.110.10">
    <property type="entry name" value="Ubiquitin Conjugating Enzyme"/>
    <property type="match status" value="1"/>
</dbReference>
<proteinExistence type="predicted"/>
<sequence length="188" mass="21738">MEDEDAVEEECMALEAIFMGNFARLDDRRIRIIIEPPSDEGEQPQGMSLYLELSFPDGYPAVAPVYDLSNTNNVAFSNSVRSRLLTGLTQQAEELLGEQMVYNLVEWVRDTLPNIVQEEQDSEVHKTLDPEERAQPSTKPEKERKEKMTKAQKRRYYDKYGAVEEKPRGWNWVDIISHLSKRPMQADT</sequence>
<dbReference type="GO" id="GO:0009893">
    <property type="term" value="P:positive regulation of metabolic process"/>
    <property type="evidence" value="ECO:0007669"/>
    <property type="project" value="UniProtKB-ARBA"/>
</dbReference>
<dbReference type="FunFam" id="3.10.110.10:FF:000050">
    <property type="entry name" value="eIF-2-alpha kinase GCN2"/>
    <property type="match status" value="1"/>
</dbReference>
<accession>A0A8S1JAH7</accession>
<dbReference type="Proteomes" id="UP000708148">
    <property type="component" value="Unassembled WGS sequence"/>
</dbReference>
<feature type="region of interest" description="Disordered" evidence="1">
    <location>
        <begin position="120"/>
        <end position="153"/>
    </location>
</feature>
<protein>
    <recommendedName>
        <fullName evidence="2">RWD domain-containing protein</fullName>
    </recommendedName>
</protein>
<reference evidence="3" key="1">
    <citation type="submission" date="2020-12" db="EMBL/GenBank/DDBJ databases">
        <authorList>
            <person name="Iha C."/>
        </authorList>
    </citation>
    <scope>NUCLEOTIDE SEQUENCE</scope>
</reference>
<dbReference type="CDD" id="cd23823">
    <property type="entry name" value="RWD_GCN2"/>
    <property type="match status" value="1"/>
</dbReference>
<dbReference type="AlphaFoldDB" id="A0A8S1JAH7"/>
<name>A0A8S1JAH7_9CHLO</name>
<dbReference type="PANTHER" id="PTHR21275">
    <property type="entry name" value="RWD DOMAIN-CONTAINING PROTEIN 4"/>
    <property type="match status" value="1"/>
</dbReference>
<dbReference type="InterPro" id="IPR006575">
    <property type="entry name" value="RWD_dom"/>
</dbReference>
<evidence type="ECO:0000313" key="4">
    <source>
        <dbReference type="Proteomes" id="UP000708148"/>
    </source>
</evidence>
<dbReference type="EMBL" id="CAJHUC010001318">
    <property type="protein sequence ID" value="CAD7700668.1"/>
    <property type="molecule type" value="Genomic_DNA"/>
</dbReference>
<comment type="caution">
    <text evidence="3">The sequence shown here is derived from an EMBL/GenBank/DDBJ whole genome shotgun (WGS) entry which is preliminary data.</text>
</comment>
<dbReference type="GO" id="GO:0033554">
    <property type="term" value="P:cellular response to stress"/>
    <property type="evidence" value="ECO:0007669"/>
    <property type="project" value="UniProtKB-ARBA"/>
</dbReference>
<dbReference type="InterPro" id="IPR016135">
    <property type="entry name" value="UBQ-conjugating_enzyme/RWD"/>
</dbReference>
<evidence type="ECO:0000313" key="3">
    <source>
        <dbReference type="EMBL" id="CAD7700668.1"/>
    </source>
</evidence>
<keyword evidence="4" id="KW-1185">Reference proteome</keyword>
<feature type="domain" description="RWD" evidence="2">
    <location>
        <begin position="9"/>
        <end position="115"/>
    </location>
</feature>
<dbReference type="SMART" id="SM00591">
    <property type="entry name" value="RWD"/>
    <property type="match status" value="1"/>
</dbReference>
<dbReference type="PROSITE" id="PS50908">
    <property type="entry name" value="RWD"/>
    <property type="match status" value="1"/>
</dbReference>
<dbReference type="InterPro" id="IPR042770">
    <property type="entry name" value="RWDD4"/>
</dbReference>
<dbReference type="GO" id="GO:0010468">
    <property type="term" value="P:regulation of gene expression"/>
    <property type="evidence" value="ECO:0007669"/>
    <property type="project" value="UniProtKB-ARBA"/>
</dbReference>
<dbReference type="PANTHER" id="PTHR21275:SF1">
    <property type="entry name" value="RWD DOMAIN-CONTAINING PROTEIN 4"/>
    <property type="match status" value="1"/>
</dbReference>
<dbReference type="OrthoDB" id="10045773at2759"/>
<evidence type="ECO:0000259" key="2">
    <source>
        <dbReference type="PROSITE" id="PS50908"/>
    </source>
</evidence>